<dbReference type="NCBIfam" id="TIGR00476">
    <property type="entry name" value="selD"/>
    <property type="match status" value="1"/>
</dbReference>
<name>X1EMG4_9ZZZZ</name>
<feature type="non-terminal residue" evidence="4">
    <location>
        <position position="131"/>
    </location>
</feature>
<dbReference type="SUPFAM" id="SSF55326">
    <property type="entry name" value="PurM N-terminal domain-like"/>
    <property type="match status" value="1"/>
</dbReference>
<evidence type="ECO:0000256" key="1">
    <source>
        <dbReference type="ARBA" id="ARBA00022741"/>
    </source>
</evidence>
<dbReference type="AlphaFoldDB" id="X1EMG4"/>
<sequence>MKKNPNLIVGFDGAEDAGVYKLTDDIAIVQTVDYFPPIVDDPYDFGEIAVANALSDIYAMGGTPLTALNIVSFPRKKISIDILRKILEGGLNKLEEAEATLVGGHSIEDEELKYGLAVTGIIHPDKVIRNK</sequence>
<dbReference type="InterPro" id="IPR004536">
    <property type="entry name" value="SPS/SelD"/>
</dbReference>
<dbReference type="PANTHER" id="PTHR10256:SF0">
    <property type="entry name" value="INACTIVE SELENIDE, WATER DIKINASE-LIKE PROTEIN-RELATED"/>
    <property type="match status" value="1"/>
</dbReference>
<feature type="domain" description="PurM-like N-terminal" evidence="3">
    <location>
        <begin position="15"/>
        <end position="122"/>
    </location>
</feature>
<dbReference type="GO" id="GO:0004756">
    <property type="term" value="F:selenide, water dikinase activity"/>
    <property type="evidence" value="ECO:0007669"/>
    <property type="project" value="TreeGrafter"/>
</dbReference>
<dbReference type="Gene3D" id="3.30.1330.10">
    <property type="entry name" value="PurM-like, N-terminal domain"/>
    <property type="match status" value="1"/>
</dbReference>
<dbReference type="GO" id="GO:0005524">
    <property type="term" value="F:ATP binding"/>
    <property type="evidence" value="ECO:0007669"/>
    <property type="project" value="UniProtKB-KW"/>
</dbReference>
<dbReference type="PANTHER" id="PTHR10256">
    <property type="entry name" value="SELENIDE, WATER DIKINASE"/>
    <property type="match status" value="1"/>
</dbReference>
<gene>
    <name evidence="4" type="ORF">S01H4_53991</name>
</gene>
<keyword evidence="2" id="KW-0067">ATP-binding</keyword>
<evidence type="ECO:0000259" key="3">
    <source>
        <dbReference type="Pfam" id="PF00586"/>
    </source>
</evidence>
<dbReference type="InterPro" id="IPR016188">
    <property type="entry name" value="PurM-like_N"/>
</dbReference>
<dbReference type="GO" id="GO:0016260">
    <property type="term" value="P:selenocysteine biosynthetic process"/>
    <property type="evidence" value="ECO:0007669"/>
    <property type="project" value="TreeGrafter"/>
</dbReference>
<evidence type="ECO:0000256" key="2">
    <source>
        <dbReference type="ARBA" id="ARBA00022840"/>
    </source>
</evidence>
<keyword evidence="1" id="KW-0547">Nucleotide-binding</keyword>
<dbReference type="GO" id="GO:0005737">
    <property type="term" value="C:cytoplasm"/>
    <property type="evidence" value="ECO:0007669"/>
    <property type="project" value="TreeGrafter"/>
</dbReference>
<reference evidence="4" key="1">
    <citation type="journal article" date="2014" name="Front. Microbiol.">
        <title>High frequency of phylogenetically diverse reductive dehalogenase-homologous genes in deep subseafloor sedimentary metagenomes.</title>
        <authorList>
            <person name="Kawai M."/>
            <person name="Futagami T."/>
            <person name="Toyoda A."/>
            <person name="Takaki Y."/>
            <person name="Nishi S."/>
            <person name="Hori S."/>
            <person name="Arai W."/>
            <person name="Tsubouchi T."/>
            <person name="Morono Y."/>
            <person name="Uchiyama I."/>
            <person name="Ito T."/>
            <person name="Fujiyama A."/>
            <person name="Inagaki F."/>
            <person name="Takami H."/>
        </authorList>
    </citation>
    <scope>NUCLEOTIDE SEQUENCE</scope>
    <source>
        <strain evidence="4">Expedition CK06-06</strain>
    </source>
</reference>
<comment type="caution">
    <text evidence="4">The sequence shown here is derived from an EMBL/GenBank/DDBJ whole genome shotgun (WGS) entry which is preliminary data.</text>
</comment>
<protein>
    <recommendedName>
        <fullName evidence="3">PurM-like N-terminal domain-containing protein</fullName>
    </recommendedName>
</protein>
<dbReference type="Pfam" id="PF00586">
    <property type="entry name" value="AIRS"/>
    <property type="match status" value="1"/>
</dbReference>
<accession>X1EMG4</accession>
<dbReference type="EMBL" id="BART01031021">
    <property type="protein sequence ID" value="GAH09853.1"/>
    <property type="molecule type" value="Genomic_DNA"/>
</dbReference>
<evidence type="ECO:0000313" key="4">
    <source>
        <dbReference type="EMBL" id="GAH09853.1"/>
    </source>
</evidence>
<proteinExistence type="predicted"/>
<dbReference type="InterPro" id="IPR036921">
    <property type="entry name" value="PurM-like_N_sf"/>
</dbReference>
<organism evidence="4">
    <name type="scientific">marine sediment metagenome</name>
    <dbReference type="NCBI Taxonomy" id="412755"/>
    <lineage>
        <taxon>unclassified sequences</taxon>
        <taxon>metagenomes</taxon>
        <taxon>ecological metagenomes</taxon>
    </lineage>
</organism>